<gene>
    <name evidence="10" type="ORF">BDA99DRAFT_442083</name>
</gene>
<evidence type="ECO:0000256" key="1">
    <source>
        <dbReference type="ARBA" id="ARBA00004123"/>
    </source>
</evidence>
<keyword evidence="5" id="KW-0804">Transcription</keyword>
<reference evidence="10" key="2">
    <citation type="submission" date="2023-02" db="EMBL/GenBank/DDBJ databases">
        <authorList>
            <consortium name="DOE Joint Genome Institute"/>
            <person name="Mondo S.J."/>
            <person name="Chang Y."/>
            <person name="Wang Y."/>
            <person name="Ahrendt S."/>
            <person name="Andreopoulos W."/>
            <person name="Barry K."/>
            <person name="Beard J."/>
            <person name="Benny G.L."/>
            <person name="Blankenship S."/>
            <person name="Bonito G."/>
            <person name="Cuomo C."/>
            <person name="Desiro A."/>
            <person name="Gervers K.A."/>
            <person name="Hundley H."/>
            <person name="Kuo A."/>
            <person name="LaButti K."/>
            <person name="Lang B.F."/>
            <person name="Lipzen A."/>
            <person name="O'Donnell K."/>
            <person name="Pangilinan J."/>
            <person name="Reynolds N."/>
            <person name="Sandor L."/>
            <person name="Smith M.W."/>
            <person name="Tsang A."/>
            <person name="Grigoriev I.V."/>
            <person name="Stajich J.E."/>
            <person name="Spatafora J.W."/>
        </authorList>
    </citation>
    <scope>NUCLEOTIDE SEQUENCE</scope>
    <source>
        <strain evidence="10">RSA 2281</strain>
    </source>
</reference>
<sequence length="1748" mass="200582">MTSPYSTTSSPGHLSPNMQRYNTHNNQQLKKYTLQAPLRLPPLSKTMANLGHPGIYPQKPTQMEDIMTESNVRTGFIDRPAVSNEHTCAYDMVYSKLQDDQRVLDDLGTFAVDVLKRKRTAARIIGPSSFKPPMRSTLIESKKEYWMNELASGTQTLRKLARNVPHGFKGEKLLETLAGRQVPFLRAAWYIKVVGLSEMHQRNANNSTQNISQAQQWTAIVVNHLRRQLNELSPFQSPNSTNAASGRGYKAHPSTPSNYHDNASKPWATPENRERFEQKWSYSTKLTKWQYCEGLLDQRTFLKFTLDTLTQCTSFEAMWLLLTFVVQDYVDEYRRNRTLMKLLIETLIKAYGALIQQLGQLPSEGLLDVYRDIQKYIERLLQSLFLSTPDIFVIPKLYHQYRHLFDAIFGDESRKDAATVLPDVAHVMQKYWAMVKARNEIFCGTLEENQLQTRQESDEERRIQVNEDHIIRTLDGIGRNIDSGTGLLIDENSWMDLRGQTAPSATNTIFNGVNKDISTMQQRVNIMCRWATTNEPKPAVVLLFDTLIRLHLFSYQKYILRLIARGDLEPRRRHESSTVRCLNYLASFPLLTPAPAYLINQRRVAIYGTRNGQMNGIEDQVLAQLKRLTKRALAVSGLPQDDDLNSLFGSEATSLTQPDMDDSLETMIPYFTDTFDQEISQMIRSATRYTILNFTSEWLVPELKRFVVKSVPIGEDNWRVMTSPGSCLLNVRQYVTIIKILEYAKDYLNIIEVALWVLEKTNERTLYSFTVDTLRRHANILKLTNNGKRVAEAVWAKHQSLQSRGTRERCLMMYIIQLVQEGYRITDDMRTQLQQDLHFKPKVRQYPSRNDAPLTTELKQLIQSPTLSSVHNSIDSVCSRSQTMTHGLYSMFTAVFETLQQYGRERQINTLAATPEIQEHKEELYEFRRRMCYMVDFIKGVADQSTLTGQLDDAVIQWLSQQCSPISATLLDDLHEPHTWLPLFLALLVTRRLICIDMVLKHFVLPWFEVISREAQQRCESQWTETTAETRPLRQLCKNLIDLVRMLVVQDRCWPASSSLSSSFHSHQQHHGPWVLRADEIFQLQVQRQPQLATNLDKLDYMFGLVRNSITIVSNLPYSSLLIQDLLKLRTDLLQLEWFRRACTRDVNSIYHHFATQHHSAVAGGEGEIRKKMLSIVDELIGGNMNIDQDCQDSMVPTDLLEPDFGQRLQAVFANLSQWNEEQCRVQLNLLLDNIMINQHNQHHHTTGGVPSSSSVSDHVESNKELDLFVKFFFDAVLASASDTETQQQNAQRRFDFLINLIHGLREPILLALLNHETSSTTTTTTATFPYTILLTSSGDHGLLACESTSSTHYGQRCQAFYLIMQHLLAKDVWSNQKKIELVQALFRQVEQFKGAMNVYKVMENVHHVSFADASRALQQAKSVEVAVTLLKTEGLSESEAVSSSSSSNAPSVMLQDIRISLLLRLRLMVPFVSLIWEHPREDECNILEWIKVLVPLLGNPIVHGNGSQERMFEFVLDLVSLLIDALFELLVEAPRDLRKTNLAHLSAMHSELSDVPSMLHCRVKRILPFLTHNIYLSNTRLASSLLGVANATDPQQQQQHLELSMEQSKPWEWLEDYASEQPHDNDTPISFSLFHGRKTKKTENTYIRWYHFGFGDNLPSLADEDDDAMSIHVGMVGRPNLKRRKRQRNEQDSTTTAATTTLENGMLYKVDDPKQTQVPQQQQQSRQQSTTLSSTERRQDMEDGELP</sequence>
<evidence type="ECO:0000313" key="10">
    <source>
        <dbReference type="EMBL" id="KAI9255672.1"/>
    </source>
</evidence>
<comment type="subcellular location">
    <subcellularLocation>
        <location evidence="1">Nucleus</location>
    </subcellularLocation>
</comment>
<keyword evidence="4" id="KW-0805">Transcription regulation</keyword>
<dbReference type="PANTHER" id="PTHR46567:SF1">
    <property type="entry name" value="MEDIATOR OF RNA POLYMERASE II TRANSCRIPTION SUBUNIT 12"/>
    <property type="match status" value="1"/>
</dbReference>
<evidence type="ECO:0000256" key="3">
    <source>
        <dbReference type="ARBA" id="ARBA00019622"/>
    </source>
</evidence>
<dbReference type="SMART" id="SM01281">
    <property type="entry name" value="Med12"/>
    <property type="match status" value="1"/>
</dbReference>
<evidence type="ECO:0000256" key="6">
    <source>
        <dbReference type="ARBA" id="ARBA00023242"/>
    </source>
</evidence>
<proteinExistence type="inferred from homology"/>
<name>A0AAD5JV10_9FUNG</name>
<comment type="caution">
    <text evidence="10">The sequence shown here is derived from an EMBL/GenBank/DDBJ whole genome shotgun (WGS) entry which is preliminary data.</text>
</comment>
<evidence type="ECO:0000256" key="8">
    <source>
        <dbReference type="SAM" id="MobiDB-lite"/>
    </source>
</evidence>
<reference evidence="10" key="1">
    <citation type="journal article" date="2022" name="IScience">
        <title>Evolution of zygomycete secretomes and the origins of terrestrial fungal ecologies.</title>
        <authorList>
            <person name="Chang Y."/>
            <person name="Wang Y."/>
            <person name="Mondo S."/>
            <person name="Ahrendt S."/>
            <person name="Andreopoulos W."/>
            <person name="Barry K."/>
            <person name="Beard J."/>
            <person name="Benny G.L."/>
            <person name="Blankenship S."/>
            <person name="Bonito G."/>
            <person name="Cuomo C."/>
            <person name="Desiro A."/>
            <person name="Gervers K.A."/>
            <person name="Hundley H."/>
            <person name="Kuo A."/>
            <person name="LaButti K."/>
            <person name="Lang B.F."/>
            <person name="Lipzen A."/>
            <person name="O'Donnell K."/>
            <person name="Pangilinan J."/>
            <person name="Reynolds N."/>
            <person name="Sandor L."/>
            <person name="Smith M.E."/>
            <person name="Tsang A."/>
            <person name="Grigoriev I.V."/>
            <person name="Stajich J.E."/>
            <person name="Spatafora J.W."/>
        </authorList>
    </citation>
    <scope>NUCLEOTIDE SEQUENCE</scope>
    <source>
        <strain evidence="10">RSA 2281</strain>
    </source>
</reference>
<evidence type="ECO:0000256" key="4">
    <source>
        <dbReference type="ARBA" id="ARBA00023015"/>
    </source>
</evidence>
<evidence type="ECO:0000313" key="11">
    <source>
        <dbReference type="Proteomes" id="UP001209540"/>
    </source>
</evidence>
<dbReference type="GO" id="GO:0003712">
    <property type="term" value="F:transcription coregulator activity"/>
    <property type="evidence" value="ECO:0007669"/>
    <property type="project" value="InterPro"/>
</dbReference>
<keyword evidence="11" id="KW-1185">Reference proteome</keyword>
<evidence type="ECO:0000256" key="2">
    <source>
        <dbReference type="ARBA" id="ARBA00010289"/>
    </source>
</evidence>
<dbReference type="GO" id="GO:0006357">
    <property type="term" value="P:regulation of transcription by RNA polymerase II"/>
    <property type="evidence" value="ECO:0007669"/>
    <property type="project" value="InterPro"/>
</dbReference>
<protein>
    <recommendedName>
        <fullName evidence="3">Mediator of RNA polymerase II transcription subunit 12</fullName>
    </recommendedName>
    <alternativeName>
        <fullName evidence="7">Mediator complex subunit 12</fullName>
    </alternativeName>
</protein>
<evidence type="ECO:0000256" key="5">
    <source>
        <dbReference type="ARBA" id="ARBA00023163"/>
    </source>
</evidence>
<dbReference type="Pfam" id="PF09497">
    <property type="entry name" value="Med12"/>
    <property type="match status" value="1"/>
</dbReference>
<feature type="region of interest" description="Disordered" evidence="8">
    <location>
        <begin position="233"/>
        <end position="270"/>
    </location>
</feature>
<dbReference type="PANTHER" id="PTHR46567">
    <property type="entry name" value="MEDIATOR OF RNA POLYMERASE II TRANSCRIPTION SUBUNIT 12"/>
    <property type="match status" value="1"/>
</dbReference>
<dbReference type="Proteomes" id="UP001209540">
    <property type="component" value="Unassembled WGS sequence"/>
</dbReference>
<feature type="domain" description="Mediator complex subunit Med12" evidence="9">
    <location>
        <begin position="129"/>
        <end position="192"/>
    </location>
</feature>
<feature type="region of interest" description="Disordered" evidence="8">
    <location>
        <begin position="1676"/>
        <end position="1748"/>
    </location>
</feature>
<dbReference type="EMBL" id="JAIXMP010000022">
    <property type="protein sequence ID" value="KAI9255672.1"/>
    <property type="molecule type" value="Genomic_DNA"/>
</dbReference>
<feature type="compositionally biased region" description="Polar residues" evidence="8">
    <location>
        <begin position="233"/>
        <end position="244"/>
    </location>
</feature>
<comment type="similarity">
    <text evidence="2">Belongs to the Mediator complex subunit 12 family.</text>
</comment>
<dbReference type="GO" id="GO:0016592">
    <property type="term" value="C:mediator complex"/>
    <property type="evidence" value="ECO:0007669"/>
    <property type="project" value="InterPro"/>
</dbReference>
<evidence type="ECO:0000256" key="7">
    <source>
        <dbReference type="ARBA" id="ARBA00032010"/>
    </source>
</evidence>
<feature type="compositionally biased region" description="Low complexity" evidence="8">
    <location>
        <begin position="1716"/>
        <end position="1735"/>
    </location>
</feature>
<evidence type="ECO:0000259" key="9">
    <source>
        <dbReference type="SMART" id="SM01281"/>
    </source>
</evidence>
<keyword evidence="6" id="KW-0539">Nucleus</keyword>
<dbReference type="InterPro" id="IPR019035">
    <property type="entry name" value="Mediator_Med12"/>
</dbReference>
<organism evidence="10 11">
    <name type="scientific">Phascolomyces articulosus</name>
    <dbReference type="NCBI Taxonomy" id="60185"/>
    <lineage>
        <taxon>Eukaryota</taxon>
        <taxon>Fungi</taxon>
        <taxon>Fungi incertae sedis</taxon>
        <taxon>Mucoromycota</taxon>
        <taxon>Mucoromycotina</taxon>
        <taxon>Mucoromycetes</taxon>
        <taxon>Mucorales</taxon>
        <taxon>Lichtheimiaceae</taxon>
        <taxon>Phascolomyces</taxon>
    </lineage>
</organism>
<feature type="region of interest" description="Disordered" evidence="8">
    <location>
        <begin position="1"/>
        <end position="20"/>
    </location>
</feature>
<accession>A0AAD5JV10</accession>